<dbReference type="Pfam" id="PF21351">
    <property type="entry name" value="TetR_C_41"/>
    <property type="match status" value="1"/>
</dbReference>
<evidence type="ECO:0000313" key="5">
    <source>
        <dbReference type="EMBL" id="GAE30259.1"/>
    </source>
</evidence>
<dbReference type="Pfam" id="PF00440">
    <property type="entry name" value="TetR_N"/>
    <property type="match status" value="1"/>
</dbReference>
<comment type="caution">
    <text evidence="5">The sequence shown here is derived from an EMBL/GenBank/DDBJ whole genome shotgun (WGS) entry which is preliminary data.</text>
</comment>
<dbReference type="InterPro" id="IPR050624">
    <property type="entry name" value="HTH-type_Tx_Regulator"/>
</dbReference>
<dbReference type="InterPro" id="IPR023772">
    <property type="entry name" value="DNA-bd_HTH_TetR-type_CS"/>
</dbReference>
<name>W4QFY5_9BACI</name>
<keyword evidence="1" id="KW-0678">Repressor</keyword>
<feature type="domain" description="HTH tetR-type" evidence="4">
    <location>
        <begin position="9"/>
        <end position="69"/>
    </location>
</feature>
<dbReference type="PROSITE" id="PS01081">
    <property type="entry name" value="HTH_TETR_1"/>
    <property type="match status" value="1"/>
</dbReference>
<dbReference type="PRINTS" id="PR00455">
    <property type="entry name" value="HTHTETR"/>
</dbReference>
<dbReference type="InterPro" id="IPR009057">
    <property type="entry name" value="Homeodomain-like_sf"/>
</dbReference>
<dbReference type="InterPro" id="IPR001647">
    <property type="entry name" value="HTH_TetR"/>
</dbReference>
<keyword evidence="6" id="KW-1185">Reference proteome</keyword>
<dbReference type="PROSITE" id="PS50977">
    <property type="entry name" value="HTH_TETR_2"/>
    <property type="match status" value="1"/>
</dbReference>
<keyword evidence="2 3" id="KW-0238">DNA-binding</keyword>
<dbReference type="InterPro" id="IPR049484">
    <property type="entry name" value="Rv0078-like_C"/>
</dbReference>
<organism evidence="5 6">
    <name type="scientific">Halalkalibacter hemicellulosilyticusJCM 9152</name>
    <dbReference type="NCBI Taxonomy" id="1236971"/>
    <lineage>
        <taxon>Bacteria</taxon>
        <taxon>Bacillati</taxon>
        <taxon>Bacillota</taxon>
        <taxon>Bacilli</taxon>
        <taxon>Bacillales</taxon>
        <taxon>Bacillaceae</taxon>
        <taxon>Halalkalibacter</taxon>
    </lineage>
</organism>
<dbReference type="PANTHER" id="PTHR43479">
    <property type="entry name" value="ACREF/ENVCD OPERON REPRESSOR-RELATED"/>
    <property type="match status" value="1"/>
</dbReference>
<dbReference type="EMBL" id="BAUU01000010">
    <property type="protein sequence ID" value="GAE30259.1"/>
    <property type="molecule type" value="Genomic_DNA"/>
</dbReference>
<feature type="DNA-binding region" description="H-T-H motif" evidence="3">
    <location>
        <begin position="32"/>
        <end position="51"/>
    </location>
</feature>
<sequence length="196" mass="22443">MKKTKAEAEATIESLINTARKQFTAQGYYKTSLEELVKEAGVTRGALYHHFTNKKNLFLTVFERIQSEMAKKVESEAATSTDVWEQLLNGCHAFILSAINEENRQIILIDGPAVLGWELWRQMDALYSMKLLNEQLHTMQKNGHLKPTSIEALTHILSGAMNESALWLAQQPDYTRKLKDVMNVLTETIYTFKRHL</sequence>
<dbReference type="AlphaFoldDB" id="W4QFY5"/>
<accession>W4QFY5</accession>
<dbReference type="Gene3D" id="1.10.357.10">
    <property type="entry name" value="Tetracycline Repressor, domain 2"/>
    <property type="match status" value="1"/>
</dbReference>
<evidence type="ECO:0000256" key="3">
    <source>
        <dbReference type="PROSITE-ProRule" id="PRU00335"/>
    </source>
</evidence>
<gene>
    <name evidence="5" type="ORF">JCM9152_1661</name>
</gene>
<protein>
    <submittedName>
        <fullName evidence="5">Transcriptional regulator</fullName>
    </submittedName>
</protein>
<evidence type="ECO:0000256" key="1">
    <source>
        <dbReference type="ARBA" id="ARBA00022491"/>
    </source>
</evidence>
<dbReference type="RefSeq" id="WP_035342750.1">
    <property type="nucleotide sequence ID" value="NZ_BAUU01000010.1"/>
</dbReference>
<dbReference type="SUPFAM" id="SSF46689">
    <property type="entry name" value="Homeodomain-like"/>
    <property type="match status" value="1"/>
</dbReference>
<evidence type="ECO:0000313" key="6">
    <source>
        <dbReference type="Proteomes" id="UP000018895"/>
    </source>
</evidence>
<dbReference type="Proteomes" id="UP000018895">
    <property type="component" value="Unassembled WGS sequence"/>
</dbReference>
<dbReference type="OrthoDB" id="9814200at2"/>
<dbReference type="GO" id="GO:0003677">
    <property type="term" value="F:DNA binding"/>
    <property type="evidence" value="ECO:0007669"/>
    <property type="project" value="UniProtKB-UniRule"/>
</dbReference>
<evidence type="ECO:0000259" key="4">
    <source>
        <dbReference type="PROSITE" id="PS50977"/>
    </source>
</evidence>
<evidence type="ECO:0000256" key="2">
    <source>
        <dbReference type="ARBA" id="ARBA00023125"/>
    </source>
</evidence>
<reference evidence="5" key="1">
    <citation type="journal article" date="2014" name="Genome Announc.">
        <title>Draft Genome Sequences of Three Alkaliphilic Bacillus Strains, Bacillus wakoensis JCM 9140T, Bacillus akibai JCM 9157T, and Bacillus hemicellulosilyticus JCM 9152T.</title>
        <authorList>
            <person name="Yuki M."/>
            <person name="Oshima K."/>
            <person name="Suda W."/>
            <person name="Oshida Y."/>
            <person name="Kitamura K."/>
            <person name="Iida T."/>
            <person name="Hattori M."/>
            <person name="Ohkuma M."/>
        </authorList>
    </citation>
    <scope>NUCLEOTIDE SEQUENCE [LARGE SCALE GENOMIC DNA]</scope>
    <source>
        <strain evidence="5">JCM 9152</strain>
    </source>
</reference>
<proteinExistence type="predicted"/>
<dbReference type="STRING" id="1236971.JCM9152_1661"/>
<dbReference type="PANTHER" id="PTHR43479:SF11">
    <property type="entry name" value="ACREF_ENVCD OPERON REPRESSOR-RELATED"/>
    <property type="match status" value="1"/>
</dbReference>